<evidence type="ECO:0000313" key="3">
    <source>
        <dbReference type="Proteomes" id="UP000515152"/>
    </source>
</evidence>
<accession>A0A8M1KP57</accession>
<evidence type="ECO:0000256" key="1">
    <source>
        <dbReference type="SAM" id="MobiDB-lite"/>
    </source>
</evidence>
<evidence type="ECO:0000313" key="4">
    <source>
        <dbReference type="RefSeq" id="XP_042565841.1"/>
    </source>
</evidence>
<gene>
    <name evidence="4" type="primary">prima1</name>
</gene>
<dbReference type="RefSeq" id="XP_042565841.1">
    <property type="nucleotide sequence ID" value="XM_042709907.1"/>
</dbReference>
<dbReference type="AlphaFoldDB" id="A0A8M1KP57"/>
<dbReference type="InterPro" id="IPR029659">
    <property type="entry name" value="PRIMA1"/>
</dbReference>
<keyword evidence="2" id="KW-1133">Transmembrane helix</keyword>
<organism evidence="3 4">
    <name type="scientific">Clupea harengus</name>
    <name type="common">Atlantic herring</name>
    <dbReference type="NCBI Taxonomy" id="7950"/>
    <lineage>
        <taxon>Eukaryota</taxon>
        <taxon>Metazoa</taxon>
        <taxon>Chordata</taxon>
        <taxon>Craniata</taxon>
        <taxon>Vertebrata</taxon>
        <taxon>Euteleostomi</taxon>
        <taxon>Actinopterygii</taxon>
        <taxon>Neopterygii</taxon>
        <taxon>Teleostei</taxon>
        <taxon>Clupei</taxon>
        <taxon>Clupeiformes</taxon>
        <taxon>Clupeoidei</taxon>
        <taxon>Clupeidae</taxon>
        <taxon>Clupea</taxon>
    </lineage>
</organism>
<feature type="transmembrane region" description="Helical" evidence="2">
    <location>
        <begin position="97"/>
        <end position="120"/>
    </location>
</feature>
<dbReference type="Proteomes" id="UP000515152">
    <property type="component" value="Chromosome 15"/>
</dbReference>
<protein>
    <submittedName>
        <fullName evidence="4">Proline-rich membrane anchor 1 isoform X1</fullName>
    </submittedName>
</protein>
<evidence type="ECO:0000256" key="2">
    <source>
        <dbReference type="SAM" id="Phobius"/>
    </source>
</evidence>
<name>A0A8M1KP57_CLUHA</name>
<dbReference type="GeneID" id="116223763"/>
<feature type="region of interest" description="Disordered" evidence="1">
    <location>
        <begin position="130"/>
        <end position="158"/>
    </location>
</feature>
<dbReference type="Pfam" id="PF16101">
    <property type="entry name" value="PRIMA1"/>
    <property type="match status" value="1"/>
</dbReference>
<feature type="compositionally biased region" description="Polar residues" evidence="1">
    <location>
        <begin position="143"/>
        <end position="158"/>
    </location>
</feature>
<keyword evidence="3" id="KW-1185">Reference proteome</keyword>
<reference evidence="4" key="1">
    <citation type="submission" date="2025-08" db="UniProtKB">
        <authorList>
            <consortium name="RefSeq"/>
        </authorList>
    </citation>
    <scope>IDENTIFICATION</scope>
</reference>
<keyword evidence="2" id="KW-0812">Transmembrane</keyword>
<dbReference type="OrthoDB" id="8885320at2759"/>
<keyword evidence="2" id="KW-0472">Membrane</keyword>
<proteinExistence type="predicted"/>
<sequence>MIVTLHSVYSSCANVLTCSSCLSLSSFWSSLQLALGEPQRSCSRTVSDTVGTRCQLACQCRPYPPLPPPPPPPPPPRIMVPVPPPVEPARKPWWNEMLLVLGTTSCASIVFLLLTAIVCYKSIKRKPLRKEENGTSRGEYAMSSRTKTTTVETNSTGV</sequence>
<dbReference type="CTD" id="145270"/>